<reference evidence="1" key="1">
    <citation type="submission" date="2019-08" db="EMBL/GenBank/DDBJ databases">
        <authorList>
            <person name="Kucharzyk K."/>
            <person name="Murdoch R.W."/>
            <person name="Higgins S."/>
            <person name="Loffler F."/>
        </authorList>
    </citation>
    <scope>NUCLEOTIDE SEQUENCE</scope>
</reference>
<organism evidence="1">
    <name type="scientific">bioreactor metagenome</name>
    <dbReference type="NCBI Taxonomy" id="1076179"/>
    <lineage>
        <taxon>unclassified sequences</taxon>
        <taxon>metagenomes</taxon>
        <taxon>ecological metagenomes</taxon>
    </lineage>
</organism>
<accession>A0A644YGH3</accession>
<sequence>MFPAVKIDHRFHAPDQVGAMPVERIHISEMSGQLIVYMYFPPTRLVQYIYLRSVSEGCFAIYQDNIHVLYKAIIADVVIGYIVLNVLYYNVVTNLTIVDNGIVYTGVFF</sequence>
<name>A0A644YGH3_9ZZZZ</name>
<evidence type="ECO:0000313" key="1">
    <source>
        <dbReference type="EMBL" id="MPM27098.1"/>
    </source>
</evidence>
<dbReference type="EMBL" id="VSSQ01004907">
    <property type="protein sequence ID" value="MPM27098.1"/>
    <property type="molecule type" value="Genomic_DNA"/>
</dbReference>
<proteinExistence type="predicted"/>
<comment type="caution">
    <text evidence="1">The sequence shown here is derived from an EMBL/GenBank/DDBJ whole genome shotgun (WGS) entry which is preliminary data.</text>
</comment>
<protein>
    <submittedName>
        <fullName evidence="1">Uncharacterized protein</fullName>
    </submittedName>
</protein>
<dbReference type="AlphaFoldDB" id="A0A644YGH3"/>
<gene>
    <name evidence="1" type="ORF">SDC9_73603</name>
</gene>